<dbReference type="SMART" id="SM01281">
    <property type="entry name" value="Med12"/>
    <property type="match status" value="1"/>
</dbReference>
<evidence type="ECO:0000256" key="3">
    <source>
        <dbReference type="ARBA" id="ARBA00011629"/>
    </source>
</evidence>
<comment type="subunit">
    <text evidence="3">Component of the SRB8-11 complex, which itself associates with the Mediator complex.</text>
</comment>
<evidence type="ECO:0000259" key="13">
    <source>
        <dbReference type="SMART" id="SM01281"/>
    </source>
</evidence>
<keyword evidence="15" id="KW-1185">Reference proteome</keyword>
<protein>
    <recommendedName>
        <fullName evidence="4">Mediator of RNA polymerase II transcription subunit 12</fullName>
    </recommendedName>
    <alternativeName>
        <fullName evidence="11">Mediator complex subunit 12</fullName>
    </alternativeName>
</protein>
<feature type="region of interest" description="Disordered" evidence="12">
    <location>
        <begin position="1"/>
        <end position="70"/>
    </location>
</feature>
<evidence type="ECO:0000256" key="1">
    <source>
        <dbReference type="ARBA" id="ARBA00004123"/>
    </source>
</evidence>
<comment type="caution">
    <text evidence="14">The sequence shown here is derived from an EMBL/GenBank/DDBJ whole genome shotgun (WGS) entry which is preliminary data.</text>
</comment>
<evidence type="ECO:0000256" key="10">
    <source>
        <dbReference type="ARBA" id="ARBA00025661"/>
    </source>
</evidence>
<comment type="function">
    <text evidence="10">Component of the SRB8-11 complex. The SRB8-11 complex is a regulatory module of the Mediator complex which is itself involved in regulation of basal and activated RNA polymerase II-dependent transcription. The SRB8-11 complex may be involved in the transcriptional repression of a subset of genes regulated by Mediator. It may inhibit the association of the Mediator complex with RNA polymerase II to form the holoenzyme complex.</text>
</comment>
<dbReference type="InterPro" id="IPR057344">
    <property type="entry name" value="ARM_SRB8"/>
</dbReference>
<evidence type="ECO:0000313" key="15">
    <source>
        <dbReference type="Proteomes" id="UP000887229"/>
    </source>
</evidence>
<feature type="region of interest" description="Disordered" evidence="12">
    <location>
        <begin position="102"/>
        <end position="179"/>
    </location>
</feature>
<sequence>MTSRTPLGAQQRQPQQRTLSSSSLGSQRPTPQPRSMLHPSSPIRREAESSEAMQQGANTPKRGGSRLRLELTTEQAVGAAVAVESPQSLASARALSTLDGHDMAHSPALSRASQQETDNPPLPMPKRKQHTAQTSHARQPPQPPPPTMTTRKDGRPKPYAITTPPEAPRLATPSNRNTHIAGDFFGKGLYSGRADFFPWTGKHLEDEWTHQSIAKGVFERYSATESSSGKNPIYTAIKGQKTSLNALSTIFMGVLNQRRQRGQVTAPSTFKPPPRVTLTDTKREVWLKDLANPATSLRRLSRTIPHGIRGRALLDQCLNKKVPTERAVWLAKCVGANEMRAFKRKGVNGALVIGNEVKWIRDWTIFVEQFLECTMLAASDDDWKAKTLYAVRLATGLYAEHLVDREHYLEWMIKGLESSGHGKLPMWMLICRIHWDDLLRARKSGQRLVAAFLHHAHTIDTDPDKDVMAQLAHQISSTLLELMSTAPESFVQPTIWPTYRDSLKSHLPVDDEHLQRVWGSINSRNTRLTICGSSYPPAGRQRLIKLLDATLHNVSVSDFAAKCWATSDDKAQVFKTLLEWATSVHRPHLSKNYVATTLIKTFKTWLPRADFDVTTPLLDILDRVESEEQHRKQGIYHLVAELIRDRSFSVSQYFQWLIARGGVRSDADLDAQTSPCGTRLLIELPLACISDKLRRERVNLLRKARNHTVPGEEEDIAIGVRCVRLILGLPVGADVSRKLMTLKRLTNKIRASSRTLKCAVSAHLRDVMVEMSMSSHPAAVSTFTTVRAILEATEDYAVLSDVVKSCLKATDAELLAACANTINANITIFLALASAHECFTVLMERLRAHGQQGVVPRPLLAAVCHLAQRLPGRTELASQLRQDLLQSDRSNAIDACSPVSDNMMATQATSGEVDLSDEIDRLLASGNRIDQPTMNRLFRTIVPRLEGGWHKQDDTRRTFASLLTKMRVFDPQHFDRLMSDWISHVRTLPSRGPLLELLPLLVVMGCVPLPALLQTANASPPMTADVSSQGEGPGAATYLQELLQLLLLALPRSTVLDAEEAYQFKIHQDSAKSEHGKALLLLIRNAIAEYAACVGHANVALPLADKTMEAQTLNALSLLVVADSPGVSEALCIKNIPGEAVPMVSELTTKLLLPDRAHDNTQVSFDQILGLASELTLPFCQLKLEFDLSKGESQPVASEDPAPSRFDLFANAMDRAIEANNITWTSMLPCLSSDISQHLKSLAHTRFLRLLPSLKTSEANTNDQVHLAENLLGVIEAITTGQTGLKAGQLTNNMVEKLCDLCEIIASKDSQTESLRRDTLAHWLPAMLRLITLQGMSAEPVVTPPPATTGPLRVPIVNHEARARTVVALGSLLLALDNTRPLATALSQHVFDVALLLVDALPDDLRHQCARHLLLLPGCAASSTLSSDPRLYYVLSTPRPTASDNLVLSHREKPTTPQSTGAMHRGAMGAMYGIGPPVPERLTPFVMRRWEMLSESTPLVGENDTSLNLCLFESIKIQ</sequence>
<gene>
    <name evidence="14" type="ORF">F5Z01DRAFT_209802</name>
</gene>
<organism evidence="14 15">
    <name type="scientific">Emericellopsis atlantica</name>
    <dbReference type="NCBI Taxonomy" id="2614577"/>
    <lineage>
        <taxon>Eukaryota</taxon>
        <taxon>Fungi</taxon>
        <taxon>Dikarya</taxon>
        <taxon>Ascomycota</taxon>
        <taxon>Pezizomycotina</taxon>
        <taxon>Sordariomycetes</taxon>
        <taxon>Hypocreomycetidae</taxon>
        <taxon>Hypocreales</taxon>
        <taxon>Bionectriaceae</taxon>
        <taxon>Emericellopsis</taxon>
    </lineage>
</organism>
<evidence type="ECO:0000256" key="4">
    <source>
        <dbReference type="ARBA" id="ARBA00019622"/>
    </source>
</evidence>
<feature type="domain" description="Mediator complex subunit Med12" evidence="13">
    <location>
        <begin position="269"/>
        <end position="332"/>
    </location>
</feature>
<evidence type="ECO:0000256" key="7">
    <source>
        <dbReference type="ARBA" id="ARBA00023159"/>
    </source>
</evidence>
<dbReference type="Pfam" id="PF09497">
    <property type="entry name" value="Med12"/>
    <property type="match status" value="1"/>
</dbReference>
<keyword evidence="8" id="KW-0804">Transcription</keyword>
<dbReference type="GeneID" id="70289047"/>
<dbReference type="GO" id="GO:0003712">
    <property type="term" value="F:transcription coregulator activity"/>
    <property type="evidence" value="ECO:0007669"/>
    <property type="project" value="InterPro"/>
</dbReference>
<dbReference type="RefSeq" id="XP_046122567.1">
    <property type="nucleotide sequence ID" value="XM_046258144.1"/>
</dbReference>
<evidence type="ECO:0000256" key="2">
    <source>
        <dbReference type="ARBA" id="ARBA00010289"/>
    </source>
</evidence>
<accession>A0A9P8CTA7</accession>
<keyword evidence="9" id="KW-0539">Nucleus</keyword>
<comment type="similarity">
    <text evidence="2">Belongs to the Mediator complex subunit 12 family.</text>
</comment>
<feature type="compositionally biased region" description="Polar residues" evidence="12">
    <location>
        <begin position="1"/>
        <end position="29"/>
    </location>
</feature>
<evidence type="ECO:0000313" key="14">
    <source>
        <dbReference type="EMBL" id="KAG9258643.1"/>
    </source>
</evidence>
<dbReference type="PANTHER" id="PTHR46567">
    <property type="entry name" value="MEDIATOR OF RNA POLYMERASE II TRANSCRIPTION SUBUNIT 12"/>
    <property type="match status" value="1"/>
</dbReference>
<keyword evidence="5" id="KW-0678">Repressor</keyword>
<comment type="subcellular location">
    <subcellularLocation>
        <location evidence="1">Nucleus</location>
    </subcellularLocation>
</comment>
<dbReference type="GO" id="GO:0006357">
    <property type="term" value="P:regulation of transcription by RNA polymerase II"/>
    <property type="evidence" value="ECO:0007669"/>
    <property type="project" value="InterPro"/>
</dbReference>
<evidence type="ECO:0000256" key="8">
    <source>
        <dbReference type="ARBA" id="ARBA00023163"/>
    </source>
</evidence>
<evidence type="ECO:0000256" key="6">
    <source>
        <dbReference type="ARBA" id="ARBA00023015"/>
    </source>
</evidence>
<evidence type="ECO:0000256" key="12">
    <source>
        <dbReference type="SAM" id="MobiDB-lite"/>
    </source>
</evidence>
<evidence type="ECO:0000256" key="9">
    <source>
        <dbReference type="ARBA" id="ARBA00023242"/>
    </source>
</evidence>
<proteinExistence type="inferred from homology"/>
<evidence type="ECO:0000256" key="11">
    <source>
        <dbReference type="ARBA" id="ARBA00032010"/>
    </source>
</evidence>
<dbReference type="EMBL" id="MU251243">
    <property type="protein sequence ID" value="KAG9258643.1"/>
    <property type="molecule type" value="Genomic_DNA"/>
</dbReference>
<dbReference type="Proteomes" id="UP000887229">
    <property type="component" value="Unassembled WGS sequence"/>
</dbReference>
<dbReference type="OrthoDB" id="20828at2759"/>
<reference evidence="14" key="1">
    <citation type="journal article" date="2021" name="IMA Fungus">
        <title>Genomic characterization of three marine fungi, including Emericellopsis atlantica sp. nov. with signatures of a generalist lifestyle and marine biomass degradation.</title>
        <authorList>
            <person name="Hagestad O.C."/>
            <person name="Hou L."/>
            <person name="Andersen J.H."/>
            <person name="Hansen E.H."/>
            <person name="Altermark B."/>
            <person name="Li C."/>
            <person name="Kuhnert E."/>
            <person name="Cox R.J."/>
            <person name="Crous P.W."/>
            <person name="Spatafora J.W."/>
            <person name="Lail K."/>
            <person name="Amirebrahimi M."/>
            <person name="Lipzen A."/>
            <person name="Pangilinan J."/>
            <person name="Andreopoulos W."/>
            <person name="Hayes R.D."/>
            <person name="Ng V."/>
            <person name="Grigoriev I.V."/>
            <person name="Jackson S.A."/>
            <person name="Sutton T.D.S."/>
            <person name="Dobson A.D.W."/>
            <person name="Rama T."/>
        </authorList>
    </citation>
    <scope>NUCLEOTIDE SEQUENCE</scope>
    <source>
        <strain evidence="14">TS7</strain>
    </source>
</reference>
<dbReference type="InterPro" id="IPR019035">
    <property type="entry name" value="Mediator_Med12"/>
</dbReference>
<dbReference type="PANTHER" id="PTHR46567:SF1">
    <property type="entry name" value="MEDIATOR OF RNA POLYMERASE II TRANSCRIPTION SUBUNIT 12"/>
    <property type="match status" value="1"/>
</dbReference>
<evidence type="ECO:0000256" key="5">
    <source>
        <dbReference type="ARBA" id="ARBA00022491"/>
    </source>
</evidence>
<dbReference type="GO" id="GO:0016592">
    <property type="term" value="C:mediator complex"/>
    <property type="evidence" value="ECO:0007669"/>
    <property type="project" value="InterPro"/>
</dbReference>
<keyword evidence="6" id="KW-0805">Transcription regulation</keyword>
<name>A0A9P8CTA7_9HYPO</name>
<keyword evidence="7" id="KW-0010">Activator</keyword>
<dbReference type="Pfam" id="PF25326">
    <property type="entry name" value="ARM_SRB8"/>
    <property type="match status" value="1"/>
</dbReference>